<gene>
    <name evidence="1" type="ORF">C486_10450</name>
</gene>
<evidence type="ECO:0000313" key="2">
    <source>
        <dbReference type="Proteomes" id="UP000011592"/>
    </source>
</evidence>
<comment type="caution">
    <text evidence="1">The sequence shown here is derived from an EMBL/GenBank/DDBJ whole genome shotgun (WGS) entry which is preliminary data.</text>
</comment>
<sequence>MTIEYLARKIRGNVSILAGRARSTEGLDVFIEQNRRRDWGQSRRNA</sequence>
<accession>L9Z4L5</accession>
<name>L9Z4L5_9EURY</name>
<keyword evidence="2" id="KW-1185">Reference proteome</keyword>
<dbReference type="Proteomes" id="UP000011592">
    <property type="component" value="Unassembled WGS sequence"/>
</dbReference>
<organism evidence="1 2">
    <name type="scientific">Natrinema gari JCM 14663</name>
    <dbReference type="NCBI Taxonomy" id="1230459"/>
    <lineage>
        <taxon>Archaea</taxon>
        <taxon>Methanobacteriati</taxon>
        <taxon>Methanobacteriota</taxon>
        <taxon>Stenosarchaea group</taxon>
        <taxon>Halobacteria</taxon>
        <taxon>Halobacteriales</taxon>
        <taxon>Natrialbaceae</taxon>
        <taxon>Natrinema</taxon>
    </lineage>
</organism>
<reference evidence="1 2" key="1">
    <citation type="journal article" date="2014" name="PLoS Genet.">
        <title>Phylogenetically driven sequencing of extremely halophilic archaea reveals strategies for static and dynamic osmo-response.</title>
        <authorList>
            <person name="Becker E.A."/>
            <person name="Seitzer P.M."/>
            <person name="Tritt A."/>
            <person name="Larsen D."/>
            <person name="Krusor M."/>
            <person name="Yao A.I."/>
            <person name="Wu D."/>
            <person name="Madern D."/>
            <person name="Eisen J.A."/>
            <person name="Darling A.E."/>
            <person name="Facciotti M.T."/>
        </authorList>
    </citation>
    <scope>NUCLEOTIDE SEQUENCE [LARGE SCALE GENOMIC DNA]</scope>
    <source>
        <strain evidence="1 2">JCM 14663</strain>
    </source>
</reference>
<dbReference type="AlphaFoldDB" id="L9Z4L5"/>
<proteinExistence type="predicted"/>
<evidence type="ECO:0000313" key="1">
    <source>
        <dbReference type="EMBL" id="ELY80128.1"/>
    </source>
</evidence>
<protein>
    <submittedName>
        <fullName evidence="1">Uncharacterized protein</fullName>
    </submittedName>
</protein>
<dbReference type="EMBL" id="AOIJ01000049">
    <property type="protein sequence ID" value="ELY80128.1"/>
    <property type="molecule type" value="Genomic_DNA"/>
</dbReference>